<accession>A0A6A5U4A3</accession>
<evidence type="ECO:0000256" key="1">
    <source>
        <dbReference type="SAM" id="MobiDB-lite"/>
    </source>
</evidence>
<dbReference type="EMBL" id="ML976984">
    <property type="protein sequence ID" value="KAF1959701.1"/>
    <property type="molecule type" value="Genomic_DNA"/>
</dbReference>
<reference evidence="2" key="1">
    <citation type="journal article" date="2020" name="Stud. Mycol.">
        <title>101 Dothideomycetes genomes: a test case for predicting lifestyles and emergence of pathogens.</title>
        <authorList>
            <person name="Haridas S."/>
            <person name="Albert R."/>
            <person name="Binder M."/>
            <person name="Bloem J."/>
            <person name="Labutti K."/>
            <person name="Salamov A."/>
            <person name="Andreopoulos B."/>
            <person name="Baker S."/>
            <person name="Barry K."/>
            <person name="Bills G."/>
            <person name="Bluhm B."/>
            <person name="Cannon C."/>
            <person name="Castanera R."/>
            <person name="Culley D."/>
            <person name="Daum C."/>
            <person name="Ezra D."/>
            <person name="Gonzalez J."/>
            <person name="Henrissat B."/>
            <person name="Kuo A."/>
            <person name="Liang C."/>
            <person name="Lipzen A."/>
            <person name="Lutzoni F."/>
            <person name="Magnuson J."/>
            <person name="Mondo S."/>
            <person name="Nolan M."/>
            <person name="Ohm R."/>
            <person name="Pangilinan J."/>
            <person name="Park H.-J."/>
            <person name="Ramirez L."/>
            <person name="Alfaro M."/>
            <person name="Sun H."/>
            <person name="Tritt A."/>
            <person name="Yoshinaga Y."/>
            <person name="Zwiers L.-H."/>
            <person name="Turgeon B."/>
            <person name="Goodwin S."/>
            <person name="Spatafora J."/>
            <person name="Crous P."/>
            <person name="Grigoriev I."/>
        </authorList>
    </citation>
    <scope>NUCLEOTIDE SEQUENCE</scope>
    <source>
        <strain evidence="2">CBS 675.92</strain>
    </source>
</reference>
<evidence type="ECO:0000313" key="2">
    <source>
        <dbReference type="EMBL" id="KAF1959701.1"/>
    </source>
</evidence>
<protein>
    <submittedName>
        <fullName evidence="2">Uncharacterized protein</fullName>
    </submittedName>
</protein>
<dbReference type="AlphaFoldDB" id="A0A6A5U4A3"/>
<proteinExistence type="predicted"/>
<dbReference type="Proteomes" id="UP000800035">
    <property type="component" value="Unassembled WGS sequence"/>
</dbReference>
<feature type="compositionally biased region" description="Polar residues" evidence="1">
    <location>
        <begin position="104"/>
        <end position="122"/>
    </location>
</feature>
<organism evidence="2 3">
    <name type="scientific">Byssothecium circinans</name>
    <dbReference type="NCBI Taxonomy" id="147558"/>
    <lineage>
        <taxon>Eukaryota</taxon>
        <taxon>Fungi</taxon>
        <taxon>Dikarya</taxon>
        <taxon>Ascomycota</taxon>
        <taxon>Pezizomycotina</taxon>
        <taxon>Dothideomycetes</taxon>
        <taxon>Pleosporomycetidae</taxon>
        <taxon>Pleosporales</taxon>
        <taxon>Massarineae</taxon>
        <taxon>Massarinaceae</taxon>
        <taxon>Byssothecium</taxon>
    </lineage>
</organism>
<evidence type="ECO:0000313" key="3">
    <source>
        <dbReference type="Proteomes" id="UP000800035"/>
    </source>
</evidence>
<keyword evidence="3" id="KW-1185">Reference proteome</keyword>
<gene>
    <name evidence="2" type="ORF">CC80DRAFT_308779</name>
</gene>
<feature type="region of interest" description="Disordered" evidence="1">
    <location>
        <begin position="100"/>
        <end position="122"/>
    </location>
</feature>
<sequence>MPSSSQACLPPIWRDLYRPSSQSPNPLLFYQAFPRVPPPAATRPACRSRSSHGLEFDTSFDSRVGCVSPGLFIHHPKTLQSTSAFCPSCYPHCQQAHLQPHPSNPVSNPTKQSEGSGPTYTNSFPVRARVIVLGTAIQDIRPQERPCVQRFRMWP</sequence>
<name>A0A6A5U4A3_9PLEO</name>